<evidence type="ECO:0000313" key="2">
    <source>
        <dbReference type="Proteomes" id="UP001642464"/>
    </source>
</evidence>
<gene>
    <name evidence="1" type="ORF">SCF082_LOCUS8349</name>
</gene>
<comment type="caution">
    <text evidence="1">The sequence shown here is derived from an EMBL/GenBank/DDBJ whole genome shotgun (WGS) entry which is preliminary data.</text>
</comment>
<dbReference type="EMBL" id="CAXAMM010004769">
    <property type="protein sequence ID" value="CAK9004848.1"/>
    <property type="molecule type" value="Genomic_DNA"/>
</dbReference>
<protein>
    <submittedName>
        <fullName evidence="1">Uncharacterized protein</fullName>
    </submittedName>
</protein>
<name>A0ABP0IQI0_9DINO</name>
<evidence type="ECO:0000313" key="1">
    <source>
        <dbReference type="EMBL" id="CAK9004848.1"/>
    </source>
</evidence>
<reference evidence="1 2" key="1">
    <citation type="submission" date="2024-02" db="EMBL/GenBank/DDBJ databases">
        <authorList>
            <person name="Chen Y."/>
            <person name="Shah S."/>
            <person name="Dougan E. K."/>
            <person name="Thang M."/>
            <person name="Chan C."/>
        </authorList>
    </citation>
    <scope>NUCLEOTIDE SEQUENCE [LARGE SCALE GENOMIC DNA]</scope>
</reference>
<organism evidence="1 2">
    <name type="scientific">Durusdinium trenchii</name>
    <dbReference type="NCBI Taxonomy" id="1381693"/>
    <lineage>
        <taxon>Eukaryota</taxon>
        <taxon>Sar</taxon>
        <taxon>Alveolata</taxon>
        <taxon>Dinophyceae</taxon>
        <taxon>Suessiales</taxon>
        <taxon>Symbiodiniaceae</taxon>
        <taxon>Durusdinium</taxon>
    </lineage>
</organism>
<dbReference type="Proteomes" id="UP001642464">
    <property type="component" value="Unassembled WGS sequence"/>
</dbReference>
<accession>A0ABP0IQI0</accession>
<sequence length="132" mass="15260">MDFRSALRLALLLPALAFRHDREGQERISGVSEFGTTPRRGVCKFAEDGSPFDCIYEGEKGWLEDRDMVKKKDIKCYQKPGYPDQLFCCLKGFSYRRFWALQSGRKVSKENTWMCCSGKSSKAIDPPMYYCK</sequence>
<keyword evidence="2" id="KW-1185">Reference proteome</keyword>
<proteinExistence type="predicted"/>